<name>E3I877_RHOVT</name>
<organism evidence="2 3">
    <name type="scientific">Rhodomicrobium vannielii (strain ATCC 17100 / DSM 162 / LMG 4299 / NCIMB 10020 / ATH 3.1.1)</name>
    <dbReference type="NCBI Taxonomy" id="648757"/>
    <lineage>
        <taxon>Bacteria</taxon>
        <taxon>Pseudomonadati</taxon>
        <taxon>Pseudomonadota</taxon>
        <taxon>Alphaproteobacteria</taxon>
        <taxon>Hyphomicrobiales</taxon>
        <taxon>Hyphomicrobiaceae</taxon>
        <taxon>Rhodomicrobium</taxon>
    </lineage>
</organism>
<dbReference type="EMBL" id="CP002292">
    <property type="protein sequence ID" value="ADP69702.1"/>
    <property type="molecule type" value="Genomic_DNA"/>
</dbReference>
<dbReference type="HOGENOM" id="CLU_721366_0_0_5"/>
<feature type="domain" description="Glycosyltransferase 2-like" evidence="1">
    <location>
        <begin position="31"/>
        <end position="196"/>
    </location>
</feature>
<gene>
    <name evidence="2" type="ordered locus">Rvan_0417</name>
</gene>
<dbReference type="Pfam" id="PF00535">
    <property type="entry name" value="Glycos_transf_2"/>
    <property type="match status" value="1"/>
</dbReference>
<dbReference type="KEGG" id="rva:Rvan_0417"/>
<dbReference type="OrthoDB" id="8097803at2"/>
<keyword evidence="3" id="KW-1185">Reference proteome</keyword>
<dbReference type="SUPFAM" id="SSF53448">
    <property type="entry name" value="Nucleotide-diphospho-sugar transferases"/>
    <property type="match status" value="1"/>
</dbReference>
<reference evidence="3" key="1">
    <citation type="journal article" date="2011" name="J. Bacteriol.">
        <title>Genome sequences of eight morphologically diverse alphaproteobacteria.</title>
        <authorList>
            <consortium name="US DOE Joint Genome Institute"/>
            <person name="Brown P.J."/>
            <person name="Kysela D.T."/>
            <person name="Buechlein A."/>
            <person name="Hemmerich C."/>
            <person name="Brun Y.V."/>
        </authorList>
    </citation>
    <scope>NUCLEOTIDE SEQUENCE [LARGE SCALE GENOMIC DNA]</scope>
    <source>
        <strain evidence="3">ATCC 17100 / ATH 3.1.1 / DSM 162 / LMG 4299</strain>
    </source>
</reference>
<dbReference type="PANTHER" id="PTHR22916:SF3">
    <property type="entry name" value="UDP-GLCNAC:BETAGAL BETA-1,3-N-ACETYLGLUCOSAMINYLTRANSFERASE-LIKE PROTEIN 1"/>
    <property type="match status" value="1"/>
</dbReference>
<dbReference type="InterPro" id="IPR029044">
    <property type="entry name" value="Nucleotide-diphossugar_trans"/>
</dbReference>
<dbReference type="STRING" id="648757.Rvan_0417"/>
<dbReference type="Gene3D" id="3.90.550.10">
    <property type="entry name" value="Spore Coat Polysaccharide Biosynthesis Protein SpsA, Chain A"/>
    <property type="match status" value="1"/>
</dbReference>
<dbReference type="Proteomes" id="UP000001399">
    <property type="component" value="Chromosome"/>
</dbReference>
<dbReference type="PANTHER" id="PTHR22916">
    <property type="entry name" value="GLYCOSYLTRANSFERASE"/>
    <property type="match status" value="1"/>
</dbReference>
<dbReference type="GO" id="GO:0016758">
    <property type="term" value="F:hexosyltransferase activity"/>
    <property type="evidence" value="ECO:0007669"/>
    <property type="project" value="UniProtKB-ARBA"/>
</dbReference>
<evidence type="ECO:0000313" key="3">
    <source>
        <dbReference type="Proteomes" id="UP000001399"/>
    </source>
</evidence>
<dbReference type="InterPro" id="IPR001173">
    <property type="entry name" value="Glyco_trans_2-like"/>
</dbReference>
<proteinExistence type="predicted"/>
<accession>E3I877</accession>
<protein>
    <submittedName>
        <fullName evidence="2">Glycosyl transferase family 2</fullName>
    </submittedName>
</protein>
<evidence type="ECO:0000313" key="2">
    <source>
        <dbReference type="EMBL" id="ADP69702.1"/>
    </source>
</evidence>
<dbReference type="CAZy" id="GT2">
    <property type="family name" value="Glycosyltransferase Family 2"/>
</dbReference>
<sequence>MDDRLTKSSCGNASLTEGMADRPLVTFALFAYNQEKYIREAVEGAFSQTYEPLEIILSDDCSSDRTFEIMQEMAAAYVGPHSVYLRRGEINLGTAQHLSAVAQMARGELLIVAAGDDISLPSRTQAIVNSWLEHDKAVSCIHSCALELNDIGQRRDILLPRASSIILKNELERWMKIDLLPFIAPTCAYSKKVFERFGPFCGGSIIEDGPMALRCLLTGPIIYVPEPLVAIRMSINSSGRCNNILDSSRWNRFIRSQIISYITKVQDLSVSDLPAKPSRRLDRKYRNKIRALSAFIRPNKPTPGLLWKTKFIYIYFFHYAIDAKMKHRLSELVHALGYADSPIYRLTVKIAKSFGRRRDRGIPHRSFSATWVKLWKRIPSVRS</sequence>
<dbReference type="AlphaFoldDB" id="E3I877"/>
<dbReference type="eggNOG" id="COG1215">
    <property type="taxonomic scope" value="Bacteria"/>
</dbReference>
<keyword evidence="2" id="KW-0808">Transferase</keyword>
<dbReference type="RefSeq" id="WP_013418107.1">
    <property type="nucleotide sequence ID" value="NC_014664.1"/>
</dbReference>
<evidence type="ECO:0000259" key="1">
    <source>
        <dbReference type="Pfam" id="PF00535"/>
    </source>
</evidence>